<organism evidence="2 3">
    <name type="scientific">Agrocybe pediades</name>
    <dbReference type="NCBI Taxonomy" id="84607"/>
    <lineage>
        <taxon>Eukaryota</taxon>
        <taxon>Fungi</taxon>
        <taxon>Dikarya</taxon>
        <taxon>Basidiomycota</taxon>
        <taxon>Agaricomycotina</taxon>
        <taxon>Agaricomycetes</taxon>
        <taxon>Agaricomycetidae</taxon>
        <taxon>Agaricales</taxon>
        <taxon>Agaricineae</taxon>
        <taxon>Strophariaceae</taxon>
        <taxon>Agrocybe</taxon>
    </lineage>
</organism>
<reference evidence="2 3" key="1">
    <citation type="submission" date="2019-12" db="EMBL/GenBank/DDBJ databases">
        <authorList>
            <person name="Floudas D."/>
            <person name="Bentzer J."/>
            <person name="Ahren D."/>
            <person name="Johansson T."/>
            <person name="Persson P."/>
            <person name="Tunlid A."/>
        </authorList>
    </citation>
    <scope>NUCLEOTIDE SEQUENCE [LARGE SCALE GENOMIC DNA]</scope>
    <source>
        <strain evidence="2 3">CBS 102.39</strain>
    </source>
</reference>
<evidence type="ECO:0000256" key="1">
    <source>
        <dbReference type="SAM" id="SignalP"/>
    </source>
</evidence>
<proteinExistence type="predicted"/>
<evidence type="ECO:0000313" key="2">
    <source>
        <dbReference type="EMBL" id="KAF4621596.1"/>
    </source>
</evidence>
<feature type="signal peptide" evidence="1">
    <location>
        <begin position="1"/>
        <end position="25"/>
    </location>
</feature>
<evidence type="ECO:0008006" key="4">
    <source>
        <dbReference type="Google" id="ProtNLM"/>
    </source>
</evidence>
<protein>
    <recommendedName>
        <fullName evidence="4">Secreted protein</fullName>
    </recommendedName>
</protein>
<name>A0A8H4VSX1_9AGAR</name>
<accession>A0A8H4VSX1</accession>
<comment type="caution">
    <text evidence="2">The sequence shown here is derived from an EMBL/GenBank/DDBJ whole genome shotgun (WGS) entry which is preliminary data.</text>
</comment>
<dbReference type="Proteomes" id="UP000521872">
    <property type="component" value="Unassembled WGS sequence"/>
</dbReference>
<dbReference type="EMBL" id="JAACJL010000006">
    <property type="protein sequence ID" value="KAF4621596.1"/>
    <property type="molecule type" value="Genomic_DNA"/>
</dbReference>
<sequence>MFYFHLAVIFLVVAAITGQLCVAQAERNGHDLRHFNVTLTALNTTHPNANHTGAPLVLGQNGASTGISFYVTSTYASYPYDDYPTLALVNKTLRAYTTSGRWITNATDVSSGGTLGWVTTTIYAHPAPEVYSAVKVPAYEHPLLAVHGFHNLWSLCPFPGTYPQTNIVFNASDSSILAYDRAACYPVVITMIPCRNS</sequence>
<feature type="chain" id="PRO_5034172915" description="Secreted protein" evidence="1">
    <location>
        <begin position="26"/>
        <end position="197"/>
    </location>
</feature>
<keyword evidence="3" id="KW-1185">Reference proteome</keyword>
<keyword evidence="1" id="KW-0732">Signal</keyword>
<dbReference type="AlphaFoldDB" id="A0A8H4VSX1"/>
<evidence type="ECO:0000313" key="3">
    <source>
        <dbReference type="Proteomes" id="UP000521872"/>
    </source>
</evidence>
<gene>
    <name evidence="2" type="ORF">D9613_012579</name>
</gene>